<proteinExistence type="predicted"/>
<dbReference type="Gene3D" id="3.90.1640.10">
    <property type="entry name" value="inorganic pyrophosphatase (n-terminal core)"/>
    <property type="match status" value="1"/>
</dbReference>
<dbReference type="PANTHER" id="PTHR47618:SF1">
    <property type="entry name" value="BIFUNCTIONAL OLIGORIBONUCLEASE AND PAP PHOSPHATASE NRNA"/>
    <property type="match status" value="1"/>
</dbReference>
<dbReference type="eggNOG" id="COG0618">
    <property type="taxonomic scope" value="Bacteria"/>
</dbReference>
<dbReference type="OrthoDB" id="9803668at2"/>
<evidence type="ECO:0000313" key="4">
    <source>
        <dbReference type="Proteomes" id="UP000002217"/>
    </source>
</evidence>
<dbReference type="STRING" id="485916.Dtox_3186"/>
<accession>C8W4P2</accession>
<organism evidence="3 4">
    <name type="scientific">Desulfofarcimen acetoxidans (strain ATCC 49208 / DSM 771 / KCTC 5769 / VKM B-1644 / 5575)</name>
    <name type="common">Desulfotomaculum acetoxidans</name>
    <dbReference type="NCBI Taxonomy" id="485916"/>
    <lineage>
        <taxon>Bacteria</taxon>
        <taxon>Bacillati</taxon>
        <taxon>Bacillota</taxon>
        <taxon>Clostridia</taxon>
        <taxon>Eubacteriales</taxon>
        <taxon>Peptococcaceae</taxon>
        <taxon>Desulfofarcimen</taxon>
    </lineage>
</organism>
<dbReference type="InterPro" id="IPR038763">
    <property type="entry name" value="DHH_sf"/>
</dbReference>
<evidence type="ECO:0000313" key="3">
    <source>
        <dbReference type="EMBL" id="ACV63928.1"/>
    </source>
</evidence>
<sequence length="326" mass="35591">MNSLAEIAEVIHRTRRFFLCGHVNPDGDSIGSVLALGLGLQRLGKDVIMASPNPVPENLFFLPAADRIITVGSSMPETEIFIMLDCSEQERLGPAMGELSKTADQIIVLDHHPFVRCAADYYYIDPAAAATGEIVYDLLELMEIYFDPEIAVCLYTAIITDTGSFQYSNTTADTHLRAARLLASGVDVPAVGISLYGERSLTHLKTLGAALNNLRMDAGGRLAWIILTREMLDEISAADEDCENLINYPRMIKGVEVALFFQEIDEELFKISFRSKGSIDVNKIAGAFGGGGHVLASGCRLSGKLSEVEETVIFMVKQALLRNVVE</sequence>
<feature type="domain" description="DHHA1" evidence="2">
    <location>
        <begin position="238"/>
        <end position="307"/>
    </location>
</feature>
<reference evidence="3 4" key="1">
    <citation type="journal article" date="2009" name="Stand. Genomic Sci.">
        <title>Complete genome sequence of Desulfotomaculum acetoxidans type strain (5575).</title>
        <authorList>
            <person name="Spring S."/>
            <person name="Lapidus A."/>
            <person name="Schroder M."/>
            <person name="Gleim D."/>
            <person name="Sims D."/>
            <person name="Meincke L."/>
            <person name="Glavina Del Rio T."/>
            <person name="Tice H."/>
            <person name="Copeland A."/>
            <person name="Cheng J.F."/>
            <person name="Lucas S."/>
            <person name="Chen F."/>
            <person name="Nolan M."/>
            <person name="Bruce D."/>
            <person name="Goodwin L."/>
            <person name="Pitluck S."/>
            <person name="Ivanova N."/>
            <person name="Mavromatis K."/>
            <person name="Mikhailova N."/>
            <person name="Pati A."/>
            <person name="Chen A."/>
            <person name="Palaniappan K."/>
            <person name="Land M."/>
            <person name="Hauser L."/>
            <person name="Chang Y.J."/>
            <person name="Jeffries C.D."/>
            <person name="Chain P."/>
            <person name="Saunders E."/>
            <person name="Brettin T."/>
            <person name="Detter J.C."/>
            <person name="Goker M."/>
            <person name="Bristow J."/>
            <person name="Eisen J.A."/>
            <person name="Markowitz V."/>
            <person name="Hugenholtz P."/>
            <person name="Kyrpides N.C."/>
            <person name="Klenk H.P."/>
            <person name="Han C."/>
        </authorList>
    </citation>
    <scope>NUCLEOTIDE SEQUENCE [LARGE SCALE GENOMIC DNA]</scope>
    <source>
        <strain evidence="4">ATCC 49208 / DSM 771 / VKM B-1644</strain>
    </source>
</reference>
<protein>
    <submittedName>
        <fullName evidence="3">Phosphoesterase RecJ domain protein</fullName>
    </submittedName>
</protein>
<dbReference type="SUPFAM" id="SSF64182">
    <property type="entry name" value="DHH phosphoesterases"/>
    <property type="match status" value="1"/>
</dbReference>
<dbReference type="RefSeq" id="WP_015758620.1">
    <property type="nucleotide sequence ID" value="NC_013216.1"/>
</dbReference>
<dbReference type="KEGG" id="dae:Dtox_3186"/>
<dbReference type="Gene3D" id="3.10.310.30">
    <property type="match status" value="1"/>
</dbReference>
<gene>
    <name evidence="3" type="ordered locus">Dtox_3186</name>
</gene>
<dbReference type="InterPro" id="IPR001667">
    <property type="entry name" value="DDH_dom"/>
</dbReference>
<evidence type="ECO:0000259" key="1">
    <source>
        <dbReference type="Pfam" id="PF01368"/>
    </source>
</evidence>
<dbReference type="PANTHER" id="PTHR47618">
    <property type="entry name" value="BIFUNCTIONAL OLIGORIBONUCLEASE AND PAP PHOSPHATASE NRNA"/>
    <property type="match status" value="1"/>
</dbReference>
<dbReference type="GO" id="GO:0003676">
    <property type="term" value="F:nucleic acid binding"/>
    <property type="evidence" value="ECO:0007669"/>
    <property type="project" value="InterPro"/>
</dbReference>
<keyword evidence="4" id="KW-1185">Reference proteome</keyword>
<feature type="domain" description="DDH" evidence="1">
    <location>
        <begin position="17"/>
        <end position="158"/>
    </location>
</feature>
<dbReference type="HOGENOM" id="CLU_039720_0_0_9"/>
<dbReference type="Proteomes" id="UP000002217">
    <property type="component" value="Chromosome"/>
</dbReference>
<dbReference type="AlphaFoldDB" id="C8W4P2"/>
<dbReference type="EMBL" id="CP001720">
    <property type="protein sequence ID" value="ACV63928.1"/>
    <property type="molecule type" value="Genomic_DNA"/>
</dbReference>
<dbReference type="Pfam" id="PF02272">
    <property type="entry name" value="DHHA1"/>
    <property type="match status" value="1"/>
</dbReference>
<dbReference type="InterPro" id="IPR003156">
    <property type="entry name" value="DHHA1_dom"/>
</dbReference>
<evidence type="ECO:0000259" key="2">
    <source>
        <dbReference type="Pfam" id="PF02272"/>
    </source>
</evidence>
<name>C8W4P2_DESAS</name>
<dbReference type="InterPro" id="IPR051319">
    <property type="entry name" value="Oligoribo/pAp-PDE_c-di-AMP_PDE"/>
</dbReference>
<dbReference type="Pfam" id="PF01368">
    <property type="entry name" value="DHH"/>
    <property type="match status" value="1"/>
</dbReference>